<proteinExistence type="inferred from homology"/>
<comment type="subcellular location">
    <subcellularLocation>
        <location evidence="3">Cytoplasm</location>
    </subcellularLocation>
</comment>
<dbReference type="HAMAP" id="MF_01384">
    <property type="entry name" value="UreD"/>
    <property type="match status" value="1"/>
</dbReference>
<keyword evidence="2 3" id="KW-0143">Chaperone</keyword>
<dbReference type="PANTHER" id="PTHR33643:SF1">
    <property type="entry name" value="UREASE ACCESSORY PROTEIN D"/>
    <property type="match status" value="1"/>
</dbReference>
<evidence type="ECO:0000313" key="5">
    <source>
        <dbReference type="Proteomes" id="UP000268233"/>
    </source>
</evidence>
<dbReference type="PANTHER" id="PTHR33643">
    <property type="entry name" value="UREASE ACCESSORY PROTEIN D"/>
    <property type="match status" value="1"/>
</dbReference>
<dbReference type="GO" id="GO:0016151">
    <property type="term" value="F:nickel cation binding"/>
    <property type="evidence" value="ECO:0007669"/>
    <property type="project" value="UniProtKB-UniRule"/>
</dbReference>
<keyword evidence="3" id="KW-0996">Nickel insertion</keyword>
<dbReference type="GO" id="GO:0005737">
    <property type="term" value="C:cytoplasm"/>
    <property type="evidence" value="ECO:0007669"/>
    <property type="project" value="UniProtKB-SubCell"/>
</dbReference>
<reference evidence="4 5" key="1">
    <citation type="submission" date="2018-10" db="EMBL/GenBank/DDBJ databases">
        <title>Genomic Encyclopedia of Archaeal and Bacterial Type Strains, Phase II (KMG-II): from individual species to whole genera.</title>
        <authorList>
            <person name="Goeker M."/>
        </authorList>
    </citation>
    <scope>NUCLEOTIDE SEQUENCE [LARGE SCALE GENOMIC DNA]</scope>
    <source>
        <strain evidence="4 5">DSM 11927</strain>
    </source>
</reference>
<dbReference type="RefSeq" id="WP_011222587.1">
    <property type="nucleotide sequence ID" value="NZ_RBWW01000002.1"/>
</dbReference>
<keyword evidence="3" id="KW-0963">Cytoplasm</keyword>
<evidence type="ECO:0000256" key="3">
    <source>
        <dbReference type="HAMAP-Rule" id="MF_01384"/>
    </source>
</evidence>
<comment type="function">
    <text evidence="3">Required for maturation of urease via the functional incorporation of the urease nickel metallocenter.</text>
</comment>
<comment type="subunit">
    <text evidence="3">UreD, UreF and UreG form a complex that acts as a GTP-hydrolysis-dependent molecular chaperone, activating the urease apoprotein by helping to assemble the nickel containing metallocenter of UreC. The UreE protein probably delivers the nickel.</text>
</comment>
<accession>A0A495QWR4</accession>
<protein>
    <recommendedName>
        <fullName evidence="3">Urease accessory protein UreD</fullName>
    </recommendedName>
</protein>
<evidence type="ECO:0000256" key="1">
    <source>
        <dbReference type="ARBA" id="ARBA00007177"/>
    </source>
</evidence>
<name>A0A495QWR4_9EURY</name>
<dbReference type="Pfam" id="PF01774">
    <property type="entry name" value="UreD"/>
    <property type="match status" value="1"/>
</dbReference>
<comment type="similarity">
    <text evidence="1 3">Belongs to the UreD family.</text>
</comment>
<organism evidence="4 5">
    <name type="scientific">Haloarcula quadrata</name>
    <dbReference type="NCBI Taxonomy" id="182779"/>
    <lineage>
        <taxon>Archaea</taxon>
        <taxon>Methanobacteriati</taxon>
        <taxon>Methanobacteriota</taxon>
        <taxon>Stenosarchaea group</taxon>
        <taxon>Halobacteria</taxon>
        <taxon>Halobacteriales</taxon>
        <taxon>Haloarculaceae</taxon>
        <taxon>Haloarcula</taxon>
    </lineage>
</organism>
<keyword evidence="5" id="KW-1185">Reference proteome</keyword>
<gene>
    <name evidence="3" type="primary">ureD</name>
    <name evidence="4" type="ORF">BDK61_4139</name>
</gene>
<dbReference type="SMR" id="A0A495QWR4"/>
<dbReference type="InterPro" id="IPR002669">
    <property type="entry name" value="UreD"/>
</dbReference>
<evidence type="ECO:0000313" key="4">
    <source>
        <dbReference type="EMBL" id="RKS78474.1"/>
    </source>
</evidence>
<dbReference type="AlphaFoldDB" id="A0A495QWR4"/>
<dbReference type="Proteomes" id="UP000268233">
    <property type="component" value="Unassembled WGS sequence"/>
</dbReference>
<dbReference type="EMBL" id="RBWW01000002">
    <property type="protein sequence ID" value="RKS78474.1"/>
    <property type="molecule type" value="Genomic_DNA"/>
</dbReference>
<sequence>MAADAPHPAFEGYATEAVPQAAVGSPGKDGVLELTFERTADGTTLVHDYATVPFHISGTLGYDPLPEADTVFIQSPTGGVAQGDRHDVSITVGDEAVAHVSTQSSTKVQTMTCNYAAADTTLSVGAGGHLDYVPEPTILHADSRYLQELSVDLAPGATAVVSDVVVPGRLARGERFEFERYLSRVRATGPDGHLFEDATHLTPGDEDPTAPGVLGEFTVYGTTFVLAPDHDEAELSDALHAVVTDGDARAGATALPNGAGVAVRALGDRAETVQATLHAAWDHARIELLDAPAPSGRKY</sequence>
<dbReference type="GeneID" id="40151399"/>
<comment type="caution">
    <text evidence="4">The sequence shown here is derived from an EMBL/GenBank/DDBJ whole genome shotgun (WGS) entry which is preliminary data.</text>
</comment>
<evidence type="ECO:0000256" key="2">
    <source>
        <dbReference type="ARBA" id="ARBA00023186"/>
    </source>
</evidence>